<proteinExistence type="predicted"/>
<comment type="caution">
    <text evidence="1">The sequence shown here is derived from an EMBL/GenBank/DDBJ whole genome shotgun (WGS) entry which is preliminary data.</text>
</comment>
<gene>
    <name evidence="1" type="ORF">ASU35_09915</name>
</gene>
<dbReference type="Proteomes" id="UP000054874">
    <property type="component" value="Unassembled WGS sequence"/>
</dbReference>
<sequence>MKGLRGEITVFLTLLLLLFLGFFTVLLERLRVEGARTAGERSLNLGLSSVFTEYYEPLWKEYHLFGLSPENLEGRVREYMLLSYGLSCKELTIEEIVWGTDYDGKIFLHQIEAYERYRSGEALLERNFVEKYTEAADKVLAENASKGEAALPEDWKGTEEGREERRKMGSLKAVWGRSIMEMVLDNPAELSAKKLKGGPAVGEGRYSFSSTRPEKNLGQVKRFLQKRMVEEAELRYYREHFKSYCKKTIEFQRPNSLLDYELEYLMEGKKSDRDNMEAWLRRLVLTRTTLNYLMINQDSQKSQMAYEMALTALGFTGLEPLIRAGQQFILLGWGYEEALVDVCILLQGGQVSLWKGAEEFSISFGELFSFSKEMVRRKARERKIEGIMDYEAYLSLFLSFKKEQKRRQAAWYLIDENIRLRYGEEFSLQDTVFGVHMRAEYQLPGKLGRDWILEAKRHYSY</sequence>
<protein>
    <submittedName>
        <fullName evidence="1">Uncharacterized protein</fullName>
    </submittedName>
</protein>
<dbReference type="InterPro" id="IPR043756">
    <property type="entry name" value="DUF5702"/>
</dbReference>
<evidence type="ECO:0000313" key="1">
    <source>
        <dbReference type="EMBL" id="KSV59229.1"/>
    </source>
</evidence>
<name>A0A0V8QF35_9FIRM</name>
<dbReference type="STRING" id="290052.ASU35_09915"/>
<dbReference type="OrthoDB" id="5135382at2"/>
<accession>A0A0V8QF35</accession>
<dbReference type="Pfam" id="PF18960">
    <property type="entry name" value="DUF5702"/>
    <property type="match status" value="1"/>
</dbReference>
<evidence type="ECO:0000313" key="2">
    <source>
        <dbReference type="Proteomes" id="UP000054874"/>
    </source>
</evidence>
<organism evidence="1 2">
    <name type="scientific">Acetivibrio ethanolgignens</name>
    <dbReference type="NCBI Taxonomy" id="290052"/>
    <lineage>
        <taxon>Bacteria</taxon>
        <taxon>Bacillati</taxon>
        <taxon>Bacillota</taxon>
        <taxon>Clostridia</taxon>
        <taxon>Eubacteriales</taxon>
        <taxon>Oscillospiraceae</taxon>
        <taxon>Acetivibrio</taxon>
    </lineage>
</organism>
<reference evidence="1 2" key="1">
    <citation type="submission" date="2015-11" db="EMBL/GenBank/DDBJ databases">
        <title>Butyribacter intestini gen. nov., sp. nov., a butyric acid-producing bacterium of the family Lachnospiraceae isolated from the human faeces.</title>
        <authorList>
            <person name="Zou Y."/>
            <person name="Xue W."/>
            <person name="Luo G."/>
            <person name="Lv M."/>
        </authorList>
    </citation>
    <scope>NUCLEOTIDE SEQUENCE [LARGE SCALE GENOMIC DNA]</scope>
    <source>
        <strain evidence="1 2">ACET-33324</strain>
    </source>
</reference>
<dbReference type="RefSeq" id="WP_058352536.1">
    <property type="nucleotide sequence ID" value="NZ_CABMMD010000150.1"/>
</dbReference>
<keyword evidence="2" id="KW-1185">Reference proteome</keyword>
<dbReference type="EMBL" id="LNAM01000150">
    <property type="protein sequence ID" value="KSV59229.1"/>
    <property type="molecule type" value="Genomic_DNA"/>
</dbReference>
<dbReference type="AlphaFoldDB" id="A0A0V8QF35"/>